<keyword evidence="3" id="KW-1185">Reference proteome</keyword>
<keyword evidence="1" id="KW-0732">Signal</keyword>
<evidence type="ECO:0000313" key="2">
    <source>
        <dbReference type="EMBL" id="KAB1068927.1"/>
    </source>
</evidence>
<accession>A0A6N6MGD1</accession>
<feature type="chain" id="PRO_5026715848" description="Cysteine rich repeat-containing protein" evidence="1">
    <location>
        <begin position="21"/>
        <end position="81"/>
    </location>
</feature>
<dbReference type="InterPro" id="IPR001893">
    <property type="entry name" value="Cys-rich_GLG1_repeat"/>
</dbReference>
<dbReference type="Proteomes" id="UP000441523">
    <property type="component" value="Unassembled WGS sequence"/>
</dbReference>
<dbReference type="EMBL" id="VZZJ01000043">
    <property type="protein sequence ID" value="KAB1068927.1"/>
    <property type="molecule type" value="Genomic_DNA"/>
</dbReference>
<reference evidence="2 3" key="1">
    <citation type="submission" date="2019-09" db="EMBL/GenBank/DDBJ databases">
        <title>YIM 132548 draft genome.</title>
        <authorList>
            <person name="Jiang L."/>
        </authorList>
    </citation>
    <scope>NUCLEOTIDE SEQUENCE [LARGE SCALE GENOMIC DNA]</scope>
    <source>
        <strain evidence="2 3">YIM 132548</strain>
    </source>
</reference>
<sequence length="81" mass="8486">MRCLSLTVVAALAATSAAHAQPGGSPEAGEISPALRRACEGDYQRFCAGVQPGGGRILQCLNSHTKNLSESCRTMLSERKP</sequence>
<evidence type="ECO:0000313" key="3">
    <source>
        <dbReference type="Proteomes" id="UP000441523"/>
    </source>
</evidence>
<dbReference type="Pfam" id="PF00839">
    <property type="entry name" value="Cys_rich_FGFR"/>
    <property type="match status" value="1"/>
</dbReference>
<dbReference type="AlphaFoldDB" id="A0A6N6MGD1"/>
<name>A0A6N6MGD1_9HYPH</name>
<comment type="caution">
    <text evidence="2">The sequence shown here is derived from an EMBL/GenBank/DDBJ whole genome shotgun (WGS) entry which is preliminary data.</text>
</comment>
<evidence type="ECO:0000256" key="1">
    <source>
        <dbReference type="SAM" id="SignalP"/>
    </source>
</evidence>
<organism evidence="2 3">
    <name type="scientific">Methylobacterium planeticum</name>
    <dbReference type="NCBI Taxonomy" id="2615211"/>
    <lineage>
        <taxon>Bacteria</taxon>
        <taxon>Pseudomonadati</taxon>
        <taxon>Pseudomonadota</taxon>
        <taxon>Alphaproteobacteria</taxon>
        <taxon>Hyphomicrobiales</taxon>
        <taxon>Methylobacteriaceae</taxon>
        <taxon>Methylobacterium</taxon>
    </lineage>
</organism>
<dbReference type="RefSeq" id="WP_150966761.1">
    <property type="nucleotide sequence ID" value="NZ_VZZJ01000043.1"/>
</dbReference>
<dbReference type="GO" id="GO:0016020">
    <property type="term" value="C:membrane"/>
    <property type="evidence" value="ECO:0007669"/>
    <property type="project" value="InterPro"/>
</dbReference>
<evidence type="ECO:0008006" key="4">
    <source>
        <dbReference type="Google" id="ProtNLM"/>
    </source>
</evidence>
<feature type="signal peptide" evidence="1">
    <location>
        <begin position="1"/>
        <end position="20"/>
    </location>
</feature>
<protein>
    <recommendedName>
        <fullName evidence="4">Cysteine rich repeat-containing protein</fullName>
    </recommendedName>
</protein>
<gene>
    <name evidence="2" type="ORF">F6X51_25980</name>
</gene>
<proteinExistence type="predicted"/>